<dbReference type="EMBL" id="FXZD01000011">
    <property type="protein sequence ID" value="SMY03577.1"/>
    <property type="molecule type" value="Genomic_DNA"/>
</dbReference>
<feature type="domain" description="G5" evidence="5">
    <location>
        <begin position="201"/>
        <end position="281"/>
    </location>
</feature>
<accession>A0A2H1KV32</accession>
<dbReference type="SUPFAM" id="SSF53955">
    <property type="entry name" value="Lysozyme-like"/>
    <property type="match status" value="1"/>
</dbReference>
<evidence type="ECO:0000259" key="5">
    <source>
        <dbReference type="PROSITE" id="PS51109"/>
    </source>
</evidence>
<feature type="region of interest" description="Disordered" evidence="4">
    <location>
        <begin position="223"/>
        <end position="355"/>
    </location>
</feature>
<evidence type="ECO:0000256" key="3">
    <source>
        <dbReference type="ARBA" id="ARBA00022801"/>
    </source>
</evidence>
<feature type="compositionally biased region" description="Gly residues" evidence="4">
    <location>
        <begin position="313"/>
        <end position="340"/>
    </location>
</feature>
<sequence length="428" mass="44977">MIDFLKNRKVQIAAQAVVITGLVGGTGAVVTMNKPVTLDVNGQSEEVRTFGGTVGDVLDSRDLDIEKRDQIKPGVDKKISRDMTITVNTAKELSLSVDGKKSDEWTNANTVGQALADLGVDAKGADLSTEPNQKLKEEGNDIDVTTAKDLTIVADGKDHKVSAAAGTAKEALGETKLKLDKDDFLSVPLSSKVSDGQVLTVNRVKNDMVTEKEAIKAKVEKKKSDSLYQGETKVEAEGKDGQKEISYKVKTVNGEQVKKEKKDEKVLSEPKAKVIIEGTKTKEAPAKDPGGSDNGTGGSDGKSTGGSDKGDKSTGGGSDKGSGGSGSDDKSTGGGSGSSGGDMSTQEIKNMLGGPGSKWYQVAKCESNFNPRAVNQSNRAHFGLFQFKIATWQSMGGSGNPIDASPQEQFDRAKKLKAAAGWGQWACA</sequence>
<dbReference type="CDD" id="cd13925">
    <property type="entry name" value="RPF"/>
    <property type="match status" value="1"/>
</dbReference>
<protein>
    <submittedName>
        <fullName evidence="6">Uncharacterized conserved protein YabE, contains G5 and tandem DUF348 domains</fullName>
    </submittedName>
</protein>
<dbReference type="Pfam" id="PF03990">
    <property type="entry name" value="DUF348"/>
    <property type="match status" value="3"/>
</dbReference>
<evidence type="ECO:0000313" key="6">
    <source>
        <dbReference type="EMBL" id="SMY03577.1"/>
    </source>
</evidence>
<keyword evidence="3" id="KW-0378">Hydrolase</keyword>
<keyword evidence="2" id="KW-0732">Signal</keyword>
<feature type="compositionally biased region" description="Basic and acidic residues" evidence="4">
    <location>
        <begin position="256"/>
        <end position="286"/>
    </location>
</feature>
<evidence type="ECO:0000256" key="2">
    <source>
        <dbReference type="ARBA" id="ARBA00022729"/>
    </source>
</evidence>
<dbReference type="AlphaFoldDB" id="A0A2H1KV32"/>
<reference evidence="6 7" key="1">
    <citation type="submission" date="2017-03" db="EMBL/GenBank/DDBJ databases">
        <authorList>
            <person name="Afonso C.L."/>
            <person name="Miller P.J."/>
            <person name="Scott M.A."/>
            <person name="Spackman E."/>
            <person name="Goraichik I."/>
            <person name="Dimitrov K.M."/>
            <person name="Suarez D.L."/>
            <person name="Swayne D.E."/>
        </authorList>
    </citation>
    <scope>NUCLEOTIDE SEQUENCE [LARGE SCALE GENOMIC DNA]</scope>
    <source>
        <strain evidence="6 7">CNRZ 918</strain>
    </source>
</reference>
<dbReference type="Gene3D" id="1.10.530.10">
    <property type="match status" value="1"/>
</dbReference>
<dbReference type="InterPro" id="IPR023346">
    <property type="entry name" value="Lysozyme-like_dom_sf"/>
</dbReference>
<dbReference type="Proteomes" id="UP000234433">
    <property type="component" value="Unassembled WGS sequence"/>
</dbReference>
<dbReference type="OrthoDB" id="1404170at2"/>
<dbReference type="Pfam" id="PF06737">
    <property type="entry name" value="Transglycosylas"/>
    <property type="match status" value="1"/>
</dbReference>
<evidence type="ECO:0000313" key="7">
    <source>
        <dbReference type="Proteomes" id="UP000234433"/>
    </source>
</evidence>
<comment type="similarity">
    <text evidence="1">Belongs to the transglycosylase family. Rpf subfamily.</text>
</comment>
<feature type="compositionally biased region" description="Gly residues" evidence="4">
    <location>
        <begin position="292"/>
        <end position="304"/>
    </location>
</feature>
<name>A0A2H1KV32_9MICO</name>
<gene>
    <name evidence="6" type="ORF">BANT918_02866</name>
</gene>
<dbReference type="GO" id="GO:0016787">
    <property type="term" value="F:hydrolase activity"/>
    <property type="evidence" value="ECO:0007669"/>
    <property type="project" value="UniProtKB-KW"/>
</dbReference>
<evidence type="ECO:0000256" key="4">
    <source>
        <dbReference type="SAM" id="MobiDB-lite"/>
    </source>
</evidence>
<dbReference type="InterPro" id="IPR010618">
    <property type="entry name" value="RPF"/>
</dbReference>
<dbReference type="Pfam" id="PF07501">
    <property type="entry name" value="G5"/>
    <property type="match status" value="1"/>
</dbReference>
<dbReference type="InterPro" id="IPR007137">
    <property type="entry name" value="DUF348"/>
</dbReference>
<proteinExistence type="inferred from homology"/>
<dbReference type="InterPro" id="IPR011098">
    <property type="entry name" value="G5_dom"/>
</dbReference>
<feature type="compositionally biased region" description="Basic and acidic residues" evidence="4">
    <location>
        <begin position="232"/>
        <end position="247"/>
    </location>
</feature>
<organism evidence="6 7">
    <name type="scientific">Brevibacterium antiquum CNRZ 918</name>
    <dbReference type="NCBI Taxonomy" id="1255637"/>
    <lineage>
        <taxon>Bacteria</taxon>
        <taxon>Bacillati</taxon>
        <taxon>Actinomycetota</taxon>
        <taxon>Actinomycetes</taxon>
        <taxon>Micrococcales</taxon>
        <taxon>Brevibacteriaceae</taxon>
        <taxon>Brevibacterium</taxon>
    </lineage>
</organism>
<dbReference type="Gene3D" id="2.20.230.10">
    <property type="entry name" value="Resuscitation-promoting factor rpfb"/>
    <property type="match status" value="1"/>
</dbReference>
<evidence type="ECO:0000256" key="1">
    <source>
        <dbReference type="ARBA" id="ARBA00010830"/>
    </source>
</evidence>
<dbReference type="PROSITE" id="PS51109">
    <property type="entry name" value="G5"/>
    <property type="match status" value="1"/>
</dbReference>
<dbReference type="SMART" id="SM01208">
    <property type="entry name" value="G5"/>
    <property type="match status" value="1"/>
</dbReference>